<dbReference type="PANTHER" id="PTHR12480:SF21">
    <property type="entry name" value="JMJC DOMAIN-CONTAINING PROTEIN 8"/>
    <property type="match status" value="1"/>
</dbReference>
<evidence type="ECO:0000256" key="1">
    <source>
        <dbReference type="ARBA" id="ARBA00006801"/>
    </source>
</evidence>
<dbReference type="InterPro" id="IPR041667">
    <property type="entry name" value="Cupin_8"/>
</dbReference>
<evidence type="ECO:0000259" key="3">
    <source>
        <dbReference type="PROSITE" id="PS51184"/>
    </source>
</evidence>
<keyword evidence="5" id="KW-1185">Reference proteome</keyword>
<organism evidence="5">
    <name type="scientific">Micromonas pusilla (strain CCMP1545)</name>
    <name type="common">Picoplanktonic green alga</name>
    <dbReference type="NCBI Taxonomy" id="564608"/>
    <lineage>
        <taxon>Eukaryota</taxon>
        <taxon>Viridiplantae</taxon>
        <taxon>Chlorophyta</taxon>
        <taxon>Mamiellophyceae</taxon>
        <taxon>Mamiellales</taxon>
        <taxon>Mamiellaceae</taxon>
        <taxon>Micromonas</taxon>
    </lineage>
</organism>
<dbReference type="SMART" id="SM00558">
    <property type="entry name" value="JmjC"/>
    <property type="match status" value="1"/>
</dbReference>
<evidence type="ECO:0000256" key="2">
    <source>
        <dbReference type="SAM" id="MobiDB-lite"/>
    </source>
</evidence>
<dbReference type="AlphaFoldDB" id="C1N7T0"/>
<feature type="region of interest" description="Disordered" evidence="2">
    <location>
        <begin position="118"/>
        <end position="150"/>
    </location>
</feature>
<dbReference type="Gene3D" id="2.60.120.650">
    <property type="entry name" value="Cupin"/>
    <property type="match status" value="1"/>
</dbReference>
<feature type="compositionally biased region" description="Acidic residues" evidence="2">
    <location>
        <begin position="121"/>
        <end position="132"/>
    </location>
</feature>
<dbReference type="GO" id="GO:0000987">
    <property type="term" value="F:cis-regulatory region sequence-specific DNA binding"/>
    <property type="evidence" value="ECO:0007669"/>
    <property type="project" value="TreeGrafter"/>
</dbReference>
<dbReference type="OMA" id="APSHSHW"/>
<dbReference type="InterPro" id="IPR003347">
    <property type="entry name" value="JmjC_dom"/>
</dbReference>
<feature type="domain" description="JmjC" evidence="3">
    <location>
        <begin position="272"/>
        <end position="475"/>
    </location>
</feature>
<dbReference type="RefSeq" id="XP_003064145.1">
    <property type="nucleotide sequence ID" value="XM_003064099.1"/>
</dbReference>
<feature type="region of interest" description="Disordered" evidence="2">
    <location>
        <begin position="378"/>
        <end position="422"/>
    </location>
</feature>
<dbReference type="PANTHER" id="PTHR12480">
    <property type="entry name" value="ARGININE DEMETHYLASE AND LYSYL-HYDROXYLASE JMJD"/>
    <property type="match status" value="1"/>
</dbReference>
<dbReference type="SUPFAM" id="SSF51197">
    <property type="entry name" value="Clavaminate synthase-like"/>
    <property type="match status" value="1"/>
</dbReference>
<evidence type="ECO:0000313" key="5">
    <source>
        <dbReference type="Proteomes" id="UP000001876"/>
    </source>
</evidence>
<dbReference type="GO" id="GO:0005634">
    <property type="term" value="C:nucleus"/>
    <property type="evidence" value="ECO:0007669"/>
    <property type="project" value="TreeGrafter"/>
</dbReference>
<comment type="similarity">
    <text evidence="1">Belongs to the JARID1 histone demethylase family.</text>
</comment>
<dbReference type="OrthoDB" id="424465at2759"/>
<dbReference type="Proteomes" id="UP000001876">
    <property type="component" value="Unassembled WGS sequence"/>
</dbReference>
<dbReference type="EMBL" id="GG663750">
    <property type="protein sequence ID" value="EEH51767.1"/>
    <property type="molecule type" value="Genomic_DNA"/>
</dbReference>
<dbReference type="PROSITE" id="PS51184">
    <property type="entry name" value="JMJC"/>
    <property type="match status" value="1"/>
</dbReference>
<gene>
    <name evidence="4" type="ORF">MICPUCDRAFT_53815</name>
</gene>
<dbReference type="GeneID" id="9689404"/>
<dbReference type="Pfam" id="PF13621">
    <property type="entry name" value="Cupin_8"/>
    <property type="match status" value="1"/>
</dbReference>
<accession>C1N7T0</accession>
<sequence length="494" mass="54845">MRPHPLGVLPEGNRYLVSSSDASRSDDARRRGLGALATLPDALVLRCLGGDCDDGESHGVGGEALAAFARCSRACRAFAAHEDLWKQCVLRKHGGDFAFAGRSWRETYAAAAGGVVVESSRDDDDDDDDDDAAAASDAEVARAAPSSARADRPPLFSDALYFRHVSARFPIDERWISRDTIPRRARGALSPEAFARDFEARNAPVIIAGLCADWPAVRDARWSREAMSSDKRWADAKFTVGGYEMRLRDFWRYVDGSRDDLPMYLFDKRFAEKAPGLAKDYAPPPHFSDDLFALLGEDGRPDYRWLIAGGARSGSGFHVDPNGTSAWNAVVSGRKKWIMFNPDVLPPGVHPSEDGTTVTQPVTIIEWYMNFYDHVYEDEGDGESEDSDDDSDDDDDDDQKETAKKRRKVSSPPSSRKNSYHGKVFEGICDPGDVLFVPSGWWHCALNLEETVAVTQNFCSPRTLPRVLRFLDRAKARPVHWSPYDRVRVAHAVP</sequence>
<dbReference type="InterPro" id="IPR050910">
    <property type="entry name" value="JMJD6_ArgDemeth/LysHydrox"/>
</dbReference>
<reference evidence="4 5" key="1">
    <citation type="journal article" date="2009" name="Science">
        <title>Green evolution and dynamic adaptations revealed by genomes of the marine picoeukaryotes Micromonas.</title>
        <authorList>
            <person name="Worden A.Z."/>
            <person name="Lee J.H."/>
            <person name="Mock T."/>
            <person name="Rouze P."/>
            <person name="Simmons M.P."/>
            <person name="Aerts A.L."/>
            <person name="Allen A.E."/>
            <person name="Cuvelier M.L."/>
            <person name="Derelle E."/>
            <person name="Everett M.V."/>
            <person name="Foulon E."/>
            <person name="Grimwood J."/>
            <person name="Gundlach H."/>
            <person name="Henrissat B."/>
            <person name="Napoli C."/>
            <person name="McDonald S.M."/>
            <person name="Parker M.S."/>
            <person name="Rombauts S."/>
            <person name="Salamov A."/>
            <person name="Von Dassow P."/>
            <person name="Badger J.H."/>
            <person name="Coutinho P.M."/>
            <person name="Demir E."/>
            <person name="Dubchak I."/>
            <person name="Gentemann C."/>
            <person name="Eikrem W."/>
            <person name="Gready J.E."/>
            <person name="John U."/>
            <person name="Lanier W."/>
            <person name="Lindquist E.A."/>
            <person name="Lucas S."/>
            <person name="Mayer K.F."/>
            <person name="Moreau H."/>
            <person name="Not F."/>
            <person name="Otillar R."/>
            <person name="Panaud O."/>
            <person name="Pangilinan J."/>
            <person name="Paulsen I."/>
            <person name="Piegu B."/>
            <person name="Poliakov A."/>
            <person name="Robbens S."/>
            <person name="Schmutz J."/>
            <person name="Toulza E."/>
            <person name="Wyss T."/>
            <person name="Zelensky A."/>
            <person name="Zhou K."/>
            <person name="Armbrust E.V."/>
            <person name="Bhattacharya D."/>
            <person name="Goodenough U.W."/>
            <person name="Van de Peer Y."/>
            <person name="Grigoriev I.V."/>
        </authorList>
    </citation>
    <scope>NUCLEOTIDE SEQUENCE [LARGE SCALE GENOMIC DNA]</scope>
    <source>
        <strain evidence="4 5">CCMP1545</strain>
    </source>
</reference>
<evidence type="ECO:0000313" key="4">
    <source>
        <dbReference type="EMBL" id="EEH51767.1"/>
    </source>
</evidence>
<feature type="compositionally biased region" description="Acidic residues" evidence="2">
    <location>
        <begin position="378"/>
        <end position="399"/>
    </location>
</feature>
<feature type="compositionally biased region" description="Low complexity" evidence="2">
    <location>
        <begin position="133"/>
        <end position="148"/>
    </location>
</feature>
<proteinExistence type="inferred from homology"/>
<dbReference type="eggNOG" id="KOG2130">
    <property type="taxonomic scope" value="Eukaryota"/>
</dbReference>
<protein>
    <submittedName>
        <fullName evidence="4">Predicted protein</fullName>
    </submittedName>
</protein>
<name>C1N7T0_MICPC</name>
<dbReference type="STRING" id="564608.C1N7T0"/>
<dbReference type="KEGG" id="mpp:MICPUCDRAFT_53815"/>